<accession>A0A9W9XQR8</accession>
<reference evidence="1" key="2">
    <citation type="journal article" date="2023" name="IMA Fungus">
        <title>Comparative genomic study of the Penicillium genus elucidates a diverse pangenome and 15 lateral gene transfer events.</title>
        <authorList>
            <person name="Petersen C."/>
            <person name="Sorensen T."/>
            <person name="Nielsen M.R."/>
            <person name="Sondergaard T.E."/>
            <person name="Sorensen J.L."/>
            <person name="Fitzpatrick D.A."/>
            <person name="Frisvad J.C."/>
            <person name="Nielsen K.L."/>
        </authorList>
    </citation>
    <scope>NUCLEOTIDE SEQUENCE</scope>
    <source>
        <strain evidence="1">IBT 29495</strain>
    </source>
</reference>
<proteinExistence type="predicted"/>
<dbReference type="Proteomes" id="UP001149954">
    <property type="component" value="Unassembled WGS sequence"/>
</dbReference>
<protein>
    <recommendedName>
        <fullName evidence="3">Kinesin light chain</fullName>
    </recommendedName>
</protein>
<comment type="caution">
    <text evidence="1">The sequence shown here is derived from an EMBL/GenBank/DDBJ whole genome shotgun (WGS) entry which is preliminary data.</text>
</comment>
<evidence type="ECO:0008006" key="3">
    <source>
        <dbReference type="Google" id="ProtNLM"/>
    </source>
</evidence>
<dbReference type="SUPFAM" id="SSF48452">
    <property type="entry name" value="TPR-like"/>
    <property type="match status" value="1"/>
</dbReference>
<keyword evidence="2" id="KW-1185">Reference proteome</keyword>
<dbReference type="AlphaFoldDB" id="A0A9W9XQR8"/>
<gene>
    <name evidence="1" type="ORF">N7463_008982</name>
</gene>
<sequence length="169" mass="19505">MHRLVQLTTRVWLKTNRQIEQWKGKFISTLCDKFPTGHFSPMSNPQCHSSQHRLDIFNNWATLLYNGAWYAWQSGNIADTGEMASKSRDQRVMLLGDDHKDVLDSMDMLAAAYLLEGQWEEAEELQIQVIKTCKTKLGEDHPSTLASMTNLASTYRQQGRWKEAEELEV</sequence>
<dbReference type="EMBL" id="JAPWDS010000005">
    <property type="protein sequence ID" value="KAJ5496995.1"/>
    <property type="molecule type" value="Genomic_DNA"/>
</dbReference>
<dbReference type="Gene3D" id="1.25.40.10">
    <property type="entry name" value="Tetratricopeptide repeat domain"/>
    <property type="match status" value="1"/>
</dbReference>
<dbReference type="InterPro" id="IPR011990">
    <property type="entry name" value="TPR-like_helical_dom_sf"/>
</dbReference>
<name>A0A9W9XQR8_9EURO</name>
<dbReference type="PANTHER" id="PTHR46082">
    <property type="entry name" value="ATP/GTP-BINDING PROTEIN-RELATED"/>
    <property type="match status" value="1"/>
</dbReference>
<dbReference type="Pfam" id="PF13424">
    <property type="entry name" value="TPR_12"/>
    <property type="match status" value="1"/>
</dbReference>
<evidence type="ECO:0000313" key="1">
    <source>
        <dbReference type="EMBL" id="KAJ5496995.1"/>
    </source>
</evidence>
<dbReference type="InterPro" id="IPR053137">
    <property type="entry name" value="NLR-like"/>
</dbReference>
<reference evidence="1" key="1">
    <citation type="submission" date="2022-12" db="EMBL/GenBank/DDBJ databases">
        <authorList>
            <person name="Petersen C."/>
        </authorList>
    </citation>
    <scope>NUCLEOTIDE SEQUENCE</scope>
    <source>
        <strain evidence="1">IBT 29495</strain>
    </source>
</reference>
<dbReference type="PANTHER" id="PTHR46082:SF11">
    <property type="entry name" value="AAA+ ATPASE DOMAIN-CONTAINING PROTEIN-RELATED"/>
    <property type="match status" value="1"/>
</dbReference>
<organism evidence="1 2">
    <name type="scientific">Penicillium fimorum</name>
    <dbReference type="NCBI Taxonomy" id="1882269"/>
    <lineage>
        <taxon>Eukaryota</taxon>
        <taxon>Fungi</taxon>
        <taxon>Dikarya</taxon>
        <taxon>Ascomycota</taxon>
        <taxon>Pezizomycotina</taxon>
        <taxon>Eurotiomycetes</taxon>
        <taxon>Eurotiomycetidae</taxon>
        <taxon>Eurotiales</taxon>
        <taxon>Aspergillaceae</taxon>
        <taxon>Penicillium</taxon>
    </lineage>
</organism>
<dbReference type="OrthoDB" id="5986190at2759"/>
<evidence type="ECO:0000313" key="2">
    <source>
        <dbReference type="Proteomes" id="UP001149954"/>
    </source>
</evidence>